<feature type="repeat" description="PPR" evidence="3">
    <location>
        <begin position="408"/>
        <end position="442"/>
    </location>
</feature>
<dbReference type="PROSITE" id="PS51375">
    <property type="entry name" value="PPR"/>
    <property type="match status" value="4"/>
</dbReference>
<comment type="similarity">
    <text evidence="1">Belongs to the PPR family. PCMP-H subfamily.</text>
</comment>
<dbReference type="InterPro" id="IPR046960">
    <property type="entry name" value="PPR_At4g14850-like_plant"/>
</dbReference>
<gene>
    <name evidence="5" type="ORF">QN277_014071</name>
</gene>
<feature type="domain" description="DYW" evidence="4">
    <location>
        <begin position="623"/>
        <end position="714"/>
    </location>
</feature>
<dbReference type="PANTHER" id="PTHR47926">
    <property type="entry name" value="PENTATRICOPEPTIDE REPEAT-CONTAINING PROTEIN"/>
    <property type="match status" value="1"/>
</dbReference>
<dbReference type="InterPro" id="IPR002885">
    <property type="entry name" value="PPR_rpt"/>
</dbReference>
<dbReference type="SUPFAM" id="SSF48452">
    <property type="entry name" value="TPR-like"/>
    <property type="match status" value="1"/>
</dbReference>
<feature type="repeat" description="PPR" evidence="3">
    <location>
        <begin position="104"/>
        <end position="138"/>
    </location>
</feature>
<dbReference type="Pfam" id="PF20431">
    <property type="entry name" value="E_motif"/>
    <property type="match status" value="1"/>
</dbReference>
<dbReference type="NCBIfam" id="TIGR00756">
    <property type="entry name" value="PPR"/>
    <property type="match status" value="4"/>
</dbReference>
<dbReference type="GO" id="GO:0009451">
    <property type="term" value="P:RNA modification"/>
    <property type="evidence" value="ECO:0007669"/>
    <property type="project" value="InterPro"/>
</dbReference>
<reference evidence="5" key="1">
    <citation type="submission" date="2023-10" db="EMBL/GenBank/DDBJ databases">
        <title>Chromosome-level genome of the transformable northern wattle, Acacia crassicarpa.</title>
        <authorList>
            <person name="Massaro I."/>
            <person name="Sinha N.R."/>
            <person name="Poethig S."/>
            <person name="Leichty A.R."/>
        </authorList>
    </citation>
    <scope>NUCLEOTIDE SEQUENCE</scope>
    <source>
        <strain evidence="5">Acra3RX</strain>
        <tissue evidence="5">Leaf</tissue>
    </source>
</reference>
<dbReference type="Proteomes" id="UP001293593">
    <property type="component" value="Unassembled WGS sequence"/>
</dbReference>
<dbReference type="EMBL" id="JAWXYG010000002">
    <property type="protein sequence ID" value="KAK4282727.1"/>
    <property type="molecule type" value="Genomic_DNA"/>
</dbReference>
<evidence type="ECO:0000256" key="3">
    <source>
        <dbReference type="PROSITE-ProRule" id="PRU00708"/>
    </source>
</evidence>
<dbReference type="Pfam" id="PF01535">
    <property type="entry name" value="PPR"/>
    <property type="match status" value="3"/>
</dbReference>
<evidence type="ECO:0000256" key="2">
    <source>
        <dbReference type="ARBA" id="ARBA00022737"/>
    </source>
</evidence>
<keyword evidence="2" id="KW-0677">Repeat</keyword>
<feature type="repeat" description="PPR" evidence="3">
    <location>
        <begin position="307"/>
        <end position="341"/>
    </location>
</feature>
<evidence type="ECO:0000313" key="6">
    <source>
        <dbReference type="Proteomes" id="UP001293593"/>
    </source>
</evidence>
<accession>A0AAE1N4T5</accession>
<organism evidence="5 6">
    <name type="scientific">Acacia crassicarpa</name>
    <name type="common">northern wattle</name>
    <dbReference type="NCBI Taxonomy" id="499986"/>
    <lineage>
        <taxon>Eukaryota</taxon>
        <taxon>Viridiplantae</taxon>
        <taxon>Streptophyta</taxon>
        <taxon>Embryophyta</taxon>
        <taxon>Tracheophyta</taxon>
        <taxon>Spermatophyta</taxon>
        <taxon>Magnoliopsida</taxon>
        <taxon>eudicotyledons</taxon>
        <taxon>Gunneridae</taxon>
        <taxon>Pentapetalae</taxon>
        <taxon>rosids</taxon>
        <taxon>fabids</taxon>
        <taxon>Fabales</taxon>
        <taxon>Fabaceae</taxon>
        <taxon>Caesalpinioideae</taxon>
        <taxon>mimosoid clade</taxon>
        <taxon>Acacieae</taxon>
        <taxon>Acacia</taxon>
    </lineage>
</organism>
<dbReference type="FunFam" id="1.25.40.10:FF:000427">
    <property type="entry name" value="Pentatricopeptide repeat-containing protein chloroplastic"/>
    <property type="match status" value="1"/>
</dbReference>
<feature type="repeat" description="PPR" evidence="3">
    <location>
        <begin position="205"/>
        <end position="240"/>
    </location>
</feature>
<dbReference type="InterPro" id="IPR011990">
    <property type="entry name" value="TPR-like_helical_dom_sf"/>
</dbReference>
<dbReference type="Pfam" id="PF13041">
    <property type="entry name" value="PPR_2"/>
    <property type="match status" value="4"/>
</dbReference>
<dbReference type="Pfam" id="PF14432">
    <property type="entry name" value="DYW_deaminase"/>
    <property type="match status" value="1"/>
</dbReference>
<dbReference type="InterPro" id="IPR032867">
    <property type="entry name" value="DYW_dom"/>
</dbReference>
<dbReference type="Gene3D" id="1.25.40.10">
    <property type="entry name" value="Tetratricopeptide repeat domain"/>
    <property type="match status" value="4"/>
</dbReference>
<dbReference type="FunFam" id="1.25.40.10:FF:000196">
    <property type="entry name" value="Pentatricopeptide repeat-containing protein At4g14850"/>
    <property type="match status" value="1"/>
</dbReference>
<evidence type="ECO:0000313" key="5">
    <source>
        <dbReference type="EMBL" id="KAK4282727.1"/>
    </source>
</evidence>
<name>A0AAE1N4T5_9FABA</name>
<proteinExistence type="inferred from homology"/>
<protein>
    <recommendedName>
        <fullName evidence="4">DYW domain-containing protein</fullName>
    </recommendedName>
</protein>
<dbReference type="FunFam" id="1.25.40.10:FF:000366">
    <property type="entry name" value="Pentatricopeptide (PPR) repeat-containing protein"/>
    <property type="match status" value="1"/>
</dbReference>
<dbReference type="GO" id="GO:0003723">
    <property type="term" value="F:RNA binding"/>
    <property type="evidence" value="ECO:0007669"/>
    <property type="project" value="InterPro"/>
</dbReference>
<keyword evidence="6" id="KW-1185">Reference proteome</keyword>
<dbReference type="PANTHER" id="PTHR47926:SF418">
    <property type="entry name" value="(WILD MALAYSIAN BANANA) HYPOTHETICAL PROTEIN"/>
    <property type="match status" value="1"/>
</dbReference>
<comment type="caution">
    <text evidence="5">The sequence shown here is derived from an EMBL/GenBank/DDBJ whole genome shotgun (WGS) entry which is preliminary data.</text>
</comment>
<sequence length="714" mass="80903">MKFLFPQKFITIQRCLISSSIPLFHNLYHQVSPPLNPAQVSRLLDNAAQFKNLKHATQIHAQIITISYASLPFLLNNLLLFYAKCGFIDRGLLLFSTSNDNSRNVVTWTTIITQLSHFKMPLLALDYFNRMRYTGVFPNQFTFSAVLPACADTVVVAHGEQMHGLIWKHGFESDIFVASALLDMYAKCLDISMAKKVFDEMPDRSIVSWNSMIVGFLKNKLYDHAIAIFREVLRETSVDPDEVSFSSVLSACANAARFDIGKQVHGNIIKRGLITMVYVKNSLLDMYSKCSLFDDAVKTFYDIGDRDVVTWNVMIMGCVHNDIFEASCSYFQAMRREGISADEVSYSSALHASANLATLTQGTSIHAQILKTGFMKNACILSSMITMYGKCGNLLDAYWVFEETEDHNVVSWTAMITVYQQHGCANEAIELFEKMLKQGILPEYITFVSVLSACSHTGQVEDGFKYFNSMANIYNIKPGLEHYACMVDSLARNGRLNEAKKFIESMPMKPDSSIWGALLGACGKYGNVEMGREVAESLFELEPDNPGNYALLSNIYTRHGMVEKADEVRQLMGINRVRKETGCSWIEFRNQTFVFTVNDKSHSRTDEIYEMLNKLKELAKKRGYVAEIQFATNSVEGSEEQSLWCHSEKLALAFGLLVLPSGYSIRIKKNLRTCGDCHTVMKYASEIFDREIIVRDINRFHRFTNGLCSCRDYW</sequence>
<dbReference type="FunFam" id="1.25.40.10:FF:000031">
    <property type="entry name" value="Pentatricopeptide repeat-containing protein mitochondrial"/>
    <property type="match status" value="1"/>
</dbReference>
<evidence type="ECO:0000259" key="4">
    <source>
        <dbReference type="Pfam" id="PF14432"/>
    </source>
</evidence>
<dbReference type="InterPro" id="IPR046848">
    <property type="entry name" value="E_motif"/>
</dbReference>
<dbReference type="AlphaFoldDB" id="A0AAE1N4T5"/>
<dbReference type="GO" id="GO:0008270">
    <property type="term" value="F:zinc ion binding"/>
    <property type="evidence" value="ECO:0007669"/>
    <property type="project" value="InterPro"/>
</dbReference>
<evidence type="ECO:0000256" key="1">
    <source>
        <dbReference type="ARBA" id="ARBA00006643"/>
    </source>
</evidence>